<evidence type="ECO:0000313" key="2">
    <source>
        <dbReference type="Proteomes" id="UP001271769"/>
    </source>
</evidence>
<gene>
    <name evidence="1" type="ORF">SMD31_20200</name>
</gene>
<organism evidence="1 2">
    <name type="scientific">Dongia rigui</name>
    <dbReference type="NCBI Taxonomy" id="940149"/>
    <lineage>
        <taxon>Bacteria</taxon>
        <taxon>Pseudomonadati</taxon>
        <taxon>Pseudomonadota</taxon>
        <taxon>Alphaproteobacteria</taxon>
        <taxon>Rhodospirillales</taxon>
        <taxon>Dongiaceae</taxon>
        <taxon>Dongia</taxon>
    </lineage>
</organism>
<name>A0ABU5E4B7_9PROT</name>
<keyword evidence="2" id="KW-1185">Reference proteome</keyword>
<comment type="caution">
    <text evidence="1">The sequence shown here is derived from an EMBL/GenBank/DDBJ whole genome shotgun (WGS) entry which is preliminary data.</text>
</comment>
<proteinExistence type="predicted"/>
<dbReference type="InterPro" id="IPR009922">
    <property type="entry name" value="DUF1457"/>
</dbReference>
<protein>
    <submittedName>
        <fullName evidence="1">PAS domain-containing protein</fullName>
    </submittedName>
</protein>
<dbReference type="Pfam" id="PF07310">
    <property type="entry name" value="PAS_5"/>
    <property type="match status" value="1"/>
</dbReference>
<sequence length="184" mass="21294">MDERQHHMAEPDWIEGLICFCAREQIVSQVIDGTEAAWSKLCRGRPFPARADIDPLDFRQVLPYLSIVELHEHPFRIRYRVLGTEVARFAGEDFSGKWLSETGWSPLHQKLNHMIYARAHETRRPVFGLSQVDWLDRKDHFFPWGLFPLGEDGRATHCLSVDDFTNIARPSGLLRESSPKDVPE</sequence>
<dbReference type="Proteomes" id="UP001271769">
    <property type="component" value="Unassembled WGS sequence"/>
</dbReference>
<accession>A0ABU5E4B7</accession>
<evidence type="ECO:0000313" key="1">
    <source>
        <dbReference type="EMBL" id="MDY0874272.1"/>
    </source>
</evidence>
<dbReference type="EMBL" id="JAXCLX010000004">
    <property type="protein sequence ID" value="MDY0874272.1"/>
    <property type="molecule type" value="Genomic_DNA"/>
</dbReference>
<reference evidence="1 2" key="1">
    <citation type="journal article" date="2013" name="Antonie Van Leeuwenhoek">
        <title>Dongia rigui sp. nov., isolated from freshwater of a large wetland in Korea.</title>
        <authorList>
            <person name="Baik K.S."/>
            <person name="Hwang Y.M."/>
            <person name="Choi J.S."/>
            <person name="Kwon J."/>
            <person name="Seong C.N."/>
        </authorList>
    </citation>
    <scope>NUCLEOTIDE SEQUENCE [LARGE SCALE GENOMIC DNA]</scope>
    <source>
        <strain evidence="1 2">04SU4-P</strain>
    </source>
</reference>